<dbReference type="AlphaFoldDB" id="A0A6N2UKR0"/>
<keyword evidence="1" id="KW-0472">Membrane</keyword>
<feature type="transmembrane region" description="Helical" evidence="1">
    <location>
        <begin position="28"/>
        <end position="50"/>
    </location>
</feature>
<name>A0A6N2UKR0_9FIRM</name>
<accession>A0A6N2UKR0</accession>
<keyword evidence="1" id="KW-0812">Transmembrane</keyword>
<proteinExistence type="predicted"/>
<dbReference type="EMBL" id="CACRTG010000021">
    <property type="protein sequence ID" value="VYT17867.1"/>
    <property type="molecule type" value="Genomic_DNA"/>
</dbReference>
<protein>
    <submittedName>
        <fullName evidence="2">Uncharacterized protein</fullName>
    </submittedName>
</protein>
<reference evidence="2" key="1">
    <citation type="submission" date="2019-11" db="EMBL/GenBank/DDBJ databases">
        <authorList>
            <person name="Feng L."/>
        </authorList>
    </citation>
    <scope>NUCLEOTIDE SEQUENCE</scope>
    <source>
        <strain evidence="2">CnexileLFYP112</strain>
    </source>
</reference>
<evidence type="ECO:0000256" key="1">
    <source>
        <dbReference type="SAM" id="Phobius"/>
    </source>
</evidence>
<gene>
    <name evidence="2" type="ORF">CNLFYP112_02120</name>
</gene>
<organism evidence="2">
    <name type="scientific">[Clostridium] nexile</name>
    <dbReference type="NCBI Taxonomy" id="29361"/>
    <lineage>
        <taxon>Bacteria</taxon>
        <taxon>Bacillati</taxon>
        <taxon>Bacillota</taxon>
        <taxon>Clostridia</taxon>
        <taxon>Lachnospirales</taxon>
        <taxon>Lachnospiraceae</taxon>
        <taxon>Tyzzerella</taxon>
    </lineage>
</organism>
<evidence type="ECO:0000313" key="2">
    <source>
        <dbReference type="EMBL" id="VYT17867.1"/>
    </source>
</evidence>
<keyword evidence="1" id="KW-1133">Transmembrane helix</keyword>
<sequence length="82" mass="9477">MSQEKVSRYKEEKANRKAIMKKEKRKHFFRKCVVGIVALGLVGWIGYSAYSMYESSRLRQTAEVDYSAIDSYIDSLNGTETE</sequence>